<dbReference type="Proteomes" id="UP000176774">
    <property type="component" value="Unassembled WGS sequence"/>
</dbReference>
<dbReference type="EMBL" id="MHPA01000030">
    <property type="protein sequence ID" value="OGZ72098.1"/>
    <property type="molecule type" value="Genomic_DNA"/>
</dbReference>
<accession>A0A1G2ID58</accession>
<gene>
    <name evidence="1" type="ORF">A2908_04355</name>
</gene>
<organism evidence="1 2">
    <name type="scientific">Candidatus Staskawiczbacteria bacterium RIFCSPLOWO2_01_FULL_38_12b</name>
    <dbReference type="NCBI Taxonomy" id="1802214"/>
    <lineage>
        <taxon>Bacteria</taxon>
        <taxon>Candidatus Staskawicziibacteriota</taxon>
    </lineage>
</organism>
<dbReference type="AlphaFoldDB" id="A0A1G2ID58"/>
<sequence>MYESPIKYQRTREEKVNQLLAWKRSDKAFFAAGACHILAFAFRDLQPQRNLELIFIRPKNNTKGSHVYVLDGEWAFDFNGWTKEKELLETTQKVCRNIYPTWDYDKIFITEDLENFCKNNNHRLPAYFAYLP</sequence>
<protein>
    <submittedName>
        <fullName evidence="1">Uncharacterized protein</fullName>
    </submittedName>
</protein>
<name>A0A1G2ID58_9BACT</name>
<evidence type="ECO:0000313" key="2">
    <source>
        <dbReference type="Proteomes" id="UP000176774"/>
    </source>
</evidence>
<evidence type="ECO:0000313" key="1">
    <source>
        <dbReference type="EMBL" id="OGZ72098.1"/>
    </source>
</evidence>
<reference evidence="1 2" key="1">
    <citation type="journal article" date="2016" name="Nat. Commun.">
        <title>Thousands of microbial genomes shed light on interconnected biogeochemical processes in an aquifer system.</title>
        <authorList>
            <person name="Anantharaman K."/>
            <person name="Brown C.T."/>
            <person name="Hug L.A."/>
            <person name="Sharon I."/>
            <person name="Castelle C.J."/>
            <person name="Probst A.J."/>
            <person name="Thomas B.C."/>
            <person name="Singh A."/>
            <person name="Wilkins M.J."/>
            <person name="Karaoz U."/>
            <person name="Brodie E.L."/>
            <person name="Williams K.H."/>
            <person name="Hubbard S.S."/>
            <person name="Banfield J.F."/>
        </authorList>
    </citation>
    <scope>NUCLEOTIDE SEQUENCE [LARGE SCALE GENOMIC DNA]</scope>
</reference>
<proteinExistence type="predicted"/>
<comment type="caution">
    <text evidence="1">The sequence shown here is derived from an EMBL/GenBank/DDBJ whole genome shotgun (WGS) entry which is preliminary data.</text>
</comment>